<proteinExistence type="predicted"/>
<dbReference type="GO" id="GO:0016740">
    <property type="term" value="F:transferase activity"/>
    <property type="evidence" value="ECO:0007669"/>
    <property type="project" value="UniProtKB-KW"/>
</dbReference>
<accession>A0A7C9W9W3</accession>
<dbReference type="CDD" id="cd05155">
    <property type="entry name" value="APH_ChoK_like_1"/>
    <property type="match status" value="1"/>
</dbReference>
<sequence length="284" mass="31754">MHTDVSVVDELIRTQFPRWHGLPLTKLDHGGTDHAIYRLGDELAVRLPLIDWAKDQPALDFAVLPRLAPHLPVAVPEPLELGEPTEHYPYQWSVVRWLEGDISTIDAVSPDTGARLAEVLQALHKIDTTGEPWTTYRGRHDISISDEGVRWSIARLGGDPRLTALWEETISAPRWDQPLRWVHADLHRGNLLFTGGELTGVIDWGCAAAGDPAGDLMTAWLFLDARGRKLFRRELTEFDDAAWAHARGWALEISVLALARPDTNSFVAEFARHALDQLLAERAG</sequence>
<dbReference type="Gene3D" id="3.90.1200.10">
    <property type="match status" value="1"/>
</dbReference>
<organism evidence="2 3">
    <name type="scientific">Lentzea alba</name>
    <dbReference type="NCBI Taxonomy" id="2714351"/>
    <lineage>
        <taxon>Bacteria</taxon>
        <taxon>Bacillati</taxon>
        <taxon>Actinomycetota</taxon>
        <taxon>Actinomycetes</taxon>
        <taxon>Pseudonocardiales</taxon>
        <taxon>Pseudonocardiaceae</taxon>
        <taxon>Lentzea</taxon>
    </lineage>
</organism>
<dbReference type="Pfam" id="PF01636">
    <property type="entry name" value="APH"/>
    <property type="match status" value="1"/>
</dbReference>
<dbReference type="InterPro" id="IPR002575">
    <property type="entry name" value="Aminoglycoside_PTrfase"/>
</dbReference>
<gene>
    <name evidence="2" type="ORF">G7043_44855</name>
</gene>
<dbReference type="InterPro" id="IPR011009">
    <property type="entry name" value="Kinase-like_dom_sf"/>
</dbReference>
<reference evidence="2 3" key="1">
    <citation type="submission" date="2020-03" db="EMBL/GenBank/DDBJ databases">
        <title>Isolation and identification of active actinomycetes.</title>
        <authorList>
            <person name="Sun X."/>
        </authorList>
    </citation>
    <scope>NUCLEOTIDE SEQUENCE [LARGE SCALE GENOMIC DNA]</scope>
    <source>
        <strain evidence="2 3">NEAU-D13</strain>
    </source>
</reference>
<dbReference type="Proteomes" id="UP000481360">
    <property type="component" value="Unassembled WGS sequence"/>
</dbReference>
<dbReference type="EMBL" id="JAAMPJ010000019">
    <property type="protein sequence ID" value="NGY66040.1"/>
    <property type="molecule type" value="Genomic_DNA"/>
</dbReference>
<keyword evidence="2" id="KW-0808">Transferase</keyword>
<keyword evidence="3" id="KW-1185">Reference proteome</keyword>
<dbReference type="PANTHER" id="PTHR21310">
    <property type="entry name" value="AMINOGLYCOSIDE PHOSPHOTRANSFERASE-RELATED-RELATED"/>
    <property type="match status" value="1"/>
</dbReference>
<dbReference type="PANTHER" id="PTHR21310:SF42">
    <property type="entry name" value="BIFUNCTIONAL AAC_APH"/>
    <property type="match status" value="1"/>
</dbReference>
<evidence type="ECO:0000313" key="2">
    <source>
        <dbReference type="EMBL" id="NGY66040.1"/>
    </source>
</evidence>
<comment type="caution">
    <text evidence="2">The sequence shown here is derived from an EMBL/GenBank/DDBJ whole genome shotgun (WGS) entry which is preliminary data.</text>
</comment>
<name>A0A7C9W9W3_9PSEU</name>
<dbReference type="InterPro" id="IPR051678">
    <property type="entry name" value="AGP_Transferase"/>
</dbReference>
<protein>
    <submittedName>
        <fullName evidence="2">Aminoglycoside phosphotransferase family protein</fullName>
    </submittedName>
</protein>
<evidence type="ECO:0000259" key="1">
    <source>
        <dbReference type="Pfam" id="PF01636"/>
    </source>
</evidence>
<dbReference type="AlphaFoldDB" id="A0A7C9W9W3"/>
<dbReference type="SUPFAM" id="SSF56112">
    <property type="entry name" value="Protein kinase-like (PK-like)"/>
    <property type="match status" value="1"/>
</dbReference>
<feature type="domain" description="Aminoglycoside phosphotransferase" evidence="1">
    <location>
        <begin position="29"/>
        <end position="249"/>
    </location>
</feature>
<dbReference type="RefSeq" id="WP_166055383.1">
    <property type="nucleotide sequence ID" value="NZ_JAAMPJ010000019.1"/>
</dbReference>
<dbReference type="Gene3D" id="3.30.200.20">
    <property type="entry name" value="Phosphorylase Kinase, domain 1"/>
    <property type="match status" value="1"/>
</dbReference>
<evidence type="ECO:0000313" key="3">
    <source>
        <dbReference type="Proteomes" id="UP000481360"/>
    </source>
</evidence>